<evidence type="ECO:0000256" key="1">
    <source>
        <dbReference type="SAM" id="MobiDB-lite"/>
    </source>
</evidence>
<dbReference type="RefSeq" id="XP_024732311.1">
    <property type="nucleotide sequence ID" value="XM_024883627.1"/>
</dbReference>
<name>A0A2J6SX99_9HELO</name>
<accession>A0A2J6SX99</accession>
<dbReference type="Proteomes" id="UP000235371">
    <property type="component" value="Unassembled WGS sequence"/>
</dbReference>
<feature type="compositionally biased region" description="Basic and acidic residues" evidence="1">
    <location>
        <begin position="185"/>
        <end position="197"/>
    </location>
</feature>
<feature type="region of interest" description="Disordered" evidence="1">
    <location>
        <begin position="1"/>
        <end position="207"/>
    </location>
</feature>
<dbReference type="InParanoid" id="A0A2J6SX99"/>
<evidence type="ECO:0000313" key="3">
    <source>
        <dbReference type="Proteomes" id="UP000235371"/>
    </source>
</evidence>
<dbReference type="EMBL" id="KZ613855">
    <property type="protein sequence ID" value="PMD55407.1"/>
    <property type="molecule type" value="Genomic_DNA"/>
</dbReference>
<feature type="compositionally biased region" description="Acidic residues" evidence="1">
    <location>
        <begin position="278"/>
        <end position="317"/>
    </location>
</feature>
<proteinExistence type="predicted"/>
<keyword evidence="3" id="KW-1185">Reference proteome</keyword>
<feature type="region of interest" description="Disordered" evidence="1">
    <location>
        <begin position="257"/>
        <end position="335"/>
    </location>
</feature>
<dbReference type="OrthoDB" id="10613393at2759"/>
<organism evidence="2 3">
    <name type="scientific">Hyaloscypha bicolor E</name>
    <dbReference type="NCBI Taxonomy" id="1095630"/>
    <lineage>
        <taxon>Eukaryota</taxon>
        <taxon>Fungi</taxon>
        <taxon>Dikarya</taxon>
        <taxon>Ascomycota</taxon>
        <taxon>Pezizomycotina</taxon>
        <taxon>Leotiomycetes</taxon>
        <taxon>Helotiales</taxon>
        <taxon>Hyaloscyphaceae</taxon>
        <taxon>Hyaloscypha</taxon>
        <taxon>Hyaloscypha bicolor</taxon>
    </lineage>
</organism>
<sequence length="335" mass="37198">MSSDNSPEVPPNDVESSDGLDALPNAPAPATVDPHSGLTIPNDAVQCILTRSPTDPPLHVSRPPPGRKILPVESDIESEDELKRRPSSSPPPKSASPEADLQCPASTSNNRNKPPTPKAKPVKKAKPAAPKKPLVTKPSPSQVPKTISKPKGTTKRNHNGPKFPVRGIDFPDTGFVPTGTKAKKGPREGHLTNKDCRGSPPNGCSMEEWKDKFRSVESTLMRQLEKVKDRLDDMRDSGWIRDRALYMWDKEQQRKAAKAAKEAAKTRLAGEKNKVMEDVEEQDEEMKDVEEEGEEDVEEQDEEMKEIEEEGEEEEENQVYVPPQIEEDMDDIYDA</sequence>
<dbReference type="AlphaFoldDB" id="A0A2J6SX99"/>
<reference evidence="2 3" key="1">
    <citation type="submission" date="2016-04" db="EMBL/GenBank/DDBJ databases">
        <title>A degradative enzymes factory behind the ericoid mycorrhizal symbiosis.</title>
        <authorList>
            <consortium name="DOE Joint Genome Institute"/>
            <person name="Martino E."/>
            <person name="Morin E."/>
            <person name="Grelet G."/>
            <person name="Kuo A."/>
            <person name="Kohler A."/>
            <person name="Daghino S."/>
            <person name="Barry K."/>
            <person name="Choi C."/>
            <person name="Cichocki N."/>
            <person name="Clum A."/>
            <person name="Copeland A."/>
            <person name="Hainaut M."/>
            <person name="Haridas S."/>
            <person name="Labutti K."/>
            <person name="Lindquist E."/>
            <person name="Lipzen A."/>
            <person name="Khouja H.-R."/>
            <person name="Murat C."/>
            <person name="Ohm R."/>
            <person name="Olson A."/>
            <person name="Spatafora J."/>
            <person name="Veneault-Fourrey C."/>
            <person name="Henrissat B."/>
            <person name="Grigoriev I."/>
            <person name="Martin F."/>
            <person name="Perotto S."/>
        </authorList>
    </citation>
    <scope>NUCLEOTIDE SEQUENCE [LARGE SCALE GENOMIC DNA]</scope>
    <source>
        <strain evidence="2 3">E</strain>
    </source>
</reference>
<protein>
    <submittedName>
        <fullName evidence="2">Uncharacterized protein</fullName>
    </submittedName>
</protein>
<feature type="compositionally biased region" description="Basic and acidic residues" evidence="1">
    <location>
        <begin position="257"/>
        <end position="277"/>
    </location>
</feature>
<feature type="compositionally biased region" description="Low complexity" evidence="1">
    <location>
        <begin position="127"/>
        <end position="138"/>
    </location>
</feature>
<evidence type="ECO:0000313" key="2">
    <source>
        <dbReference type="EMBL" id="PMD55407.1"/>
    </source>
</evidence>
<feature type="compositionally biased region" description="Acidic residues" evidence="1">
    <location>
        <begin position="325"/>
        <end position="335"/>
    </location>
</feature>
<dbReference type="GeneID" id="36591704"/>
<gene>
    <name evidence="2" type="ORF">K444DRAFT_633556</name>
</gene>